<dbReference type="AlphaFoldDB" id="A0A7W6HSY1"/>
<organism evidence="1 2">
    <name type="scientific">Butyricimonas faecihominis</name>
    <dbReference type="NCBI Taxonomy" id="1472416"/>
    <lineage>
        <taxon>Bacteria</taxon>
        <taxon>Pseudomonadati</taxon>
        <taxon>Bacteroidota</taxon>
        <taxon>Bacteroidia</taxon>
        <taxon>Bacteroidales</taxon>
        <taxon>Odoribacteraceae</taxon>
        <taxon>Butyricimonas</taxon>
    </lineage>
</organism>
<accession>A0A7W6HSY1</accession>
<evidence type="ECO:0000313" key="1">
    <source>
        <dbReference type="EMBL" id="MBB4024398.1"/>
    </source>
</evidence>
<proteinExistence type="predicted"/>
<gene>
    <name evidence="1" type="ORF">GGR14_000159</name>
</gene>
<protein>
    <recommendedName>
        <fullName evidence="3">BamA/TamA family outer membrane protein</fullName>
    </recommendedName>
</protein>
<comment type="caution">
    <text evidence="1">The sequence shown here is derived from an EMBL/GenBank/DDBJ whole genome shotgun (WGS) entry which is preliminary data.</text>
</comment>
<evidence type="ECO:0008006" key="3">
    <source>
        <dbReference type="Google" id="ProtNLM"/>
    </source>
</evidence>
<name>A0A7W6HSY1_9BACT</name>
<keyword evidence="2" id="KW-1185">Reference proteome</keyword>
<dbReference type="GeneID" id="93100615"/>
<evidence type="ECO:0000313" key="2">
    <source>
        <dbReference type="Proteomes" id="UP000546007"/>
    </source>
</evidence>
<reference evidence="1 2" key="1">
    <citation type="submission" date="2020-08" db="EMBL/GenBank/DDBJ databases">
        <title>Genomic Encyclopedia of Type Strains, Phase IV (KMG-IV): sequencing the most valuable type-strain genomes for metagenomic binning, comparative biology and taxonomic classification.</title>
        <authorList>
            <person name="Goeker M."/>
        </authorList>
    </citation>
    <scope>NUCLEOTIDE SEQUENCE [LARGE SCALE GENOMIC DNA]</scope>
    <source>
        <strain evidence="1 2">DSM 105721</strain>
    </source>
</reference>
<dbReference type="EMBL" id="JACIES010000001">
    <property type="protein sequence ID" value="MBB4024398.1"/>
    <property type="molecule type" value="Genomic_DNA"/>
</dbReference>
<sequence length="643" mass="75186">MEKKRVIIRCMIWMLAWVLLVESQANARPLSFDVRGNNEYEFIKLPDTLKQNDVVFLPDSLIRDTLQYEFSKIKEVAYRRKWTKELYKMIFVNPRKINIDIVQTENSEDRYKPYRGKTIRDIHVKVLPPFGTSVNDTTPLQDSLQWLLSVANSVHQKSAERVIKKQLTVRPGMIVDPFELVQNEQLLKAMSNVDDALIGIQEVQSDTNQVDLMIICKDEFSWTGEVWSNFLNAVDLGLETKNLFKLGHSLHYQASFRGSKDKKWGNLIEYKASNLLGSHMDFYGMYENSYNQDILRVELDKEFLTYKTKWAGGAAYSRVYSSKTLVDRDINKPVELFNYRLWDFWGGTSFYLPEKYSYNRIFYLTGRYTGTSFVDRPEVSSDSNHFYYDRDRIMGALTFTKIKYFKANLIYDFGRTEDIPSGLSGTLLFGYEKSDFTEYGYLGTEWHYSWFNKYTERYYAWYAALGTFLNGYTAESGVFKVGSQYISRLYDLSRHRLRFYSNVDYVLGIKRNPDDYIYFEDANIRGFDSDTTRGTQRLSASMSATLFLPYIKRGFRASVTGFVDWGVLARDEKNLLNSQSYWGIGVSLNLRNDNLILKNVSIRFAFYPKGPPDIHSIEVNVSSRRKSGFYDYRVYKPDAIKYE</sequence>
<dbReference type="RefSeq" id="WP_229782892.1">
    <property type="nucleotide sequence ID" value="NZ_AP028155.1"/>
</dbReference>
<dbReference type="Proteomes" id="UP000546007">
    <property type="component" value="Unassembled WGS sequence"/>
</dbReference>